<dbReference type="EMBL" id="FWWU01000007">
    <property type="protein sequence ID" value="SMB84059.1"/>
    <property type="molecule type" value="Genomic_DNA"/>
</dbReference>
<dbReference type="STRING" id="695939.SAMN00790413_04980"/>
<gene>
    <name evidence="1" type="ORF">SAMN00790413_04980</name>
</gene>
<name>A0A1W1USS5_9DEIO</name>
<reference evidence="1 2" key="1">
    <citation type="submission" date="2017-04" db="EMBL/GenBank/DDBJ databases">
        <authorList>
            <person name="Afonso C.L."/>
            <person name="Miller P.J."/>
            <person name="Scott M.A."/>
            <person name="Spackman E."/>
            <person name="Goraichik I."/>
            <person name="Dimitrov K.M."/>
            <person name="Suarez D.L."/>
            <person name="Swayne D.E."/>
        </authorList>
    </citation>
    <scope>NUCLEOTIDE SEQUENCE [LARGE SCALE GENOMIC DNA]</scope>
    <source>
        <strain evidence="1 2">KR-140</strain>
    </source>
</reference>
<sequence length="42" mass="4638">MNRNPYKRSTEHKAPLDEFMNNLRKGGAVLLNPTSAGPLTTP</sequence>
<evidence type="ECO:0000313" key="1">
    <source>
        <dbReference type="EMBL" id="SMB84059.1"/>
    </source>
</evidence>
<evidence type="ECO:0000313" key="2">
    <source>
        <dbReference type="Proteomes" id="UP000192582"/>
    </source>
</evidence>
<organism evidence="1 2">
    <name type="scientific">Deinococcus hopiensis KR-140</name>
    <dbReference type="NCBI Taxonomy" id="695939"/>
    <lineage>
        <taxon>Bacteria</taxon>
        <taxon>Thermotogati</taxon>
        <taxon>Deinococcota</taxon>
        <taxon>Deinococci</taxon>
        <taxon>Deinococcales</taxon>
        <taxon>Deinococcaceae</taxon>
        <taxon>Deinococcus</taxon>
    </lineage>
</organism>
<dbReference type="AlphaFoldDB" id="A0A1W1USS5"/>
<dbReference type="Proteomes" id="UP000192582">
    <property type="component" value="Unassembled WGS sequence"/>
</dbReference>
<accession>A0A1W1USS5</accession>
<keyword evidence="2" id="KW-1185">Reference proteome</keyword>
<proteinExistence type="predicted"/>
<protein>
    <submittedName>
        <fullName evidence="1">Uncharacterized protein</fullName>
    </submittedName>
</protein>